<feature type="transmembrane region" description="Helical" evidence="7">
    <location>
        <begin position="435"/>
        <end position="455"/>
    </location>
</feature>
<feature type="transmembrane region" description="Helical" evidence="7">
    <location>
        <begin position="405"/>
        <end position="429"/>
    </location>
</feature>
<comment type="caution">
    <text evidence="9">The sequence shown here is derived from an EMBL/GenBank/DDBJ whole genome shotgun (WGS) entry which is preliminary data.</text>
</comment>
<feature type="domain" description="ABC3 transporter permease C-terminal" evidence="8">
    <location>
        <begin position="797"/>
        <end position="914"/>
    </location>
</feature>
<evidence type="ECO:0000259" key="8">
    <source>
        <dbReference type="Pfam" id="PF02687"/>
    </source>
</evidence>
<keyword evidence="3" id="KW-1003">Cell membrane</keyword>
<dbReference type="EMBL" id="JACSPO010000004">
    <property type="protein sequence ID" value="MBD8062607.1"/>
    <property type="molecule type" value="Genomic_DNA"/>
</dbReference>
<feature type="transmembrane region" description="Helical" evidence="7">
    <location>
        <begin position="793"/>
        <end position="820"/>
    </location>
</feature>
<keyword evidence="4 7" id="KW-0812">Transmembrane</keyword>
<feature type="transmembrane region" description="Helical" evidence="7">
    <location>
        <begin position="891"/>
        <end position="916"/>
    </location>
</feature>
<evidence type="ECO:0000256" key="6">
    <source>
        <dbReference type="ARBA" id="ARBA00023136"/>
    </source>
</evidence>
<comment type="similarity">
    <text evidence="2">Belongs to the ABC-4 integral membrane protein family. LolC/E subfamily.</text>
</comment>
<feature type="transmembrane region" description="Helical" evidence="7">
    <location>
        <begin position="359"/>
        <end position="384"/>
    </location>
</feature>
<sequence length="930" mass="95033">MRGLLGLARRQATAHRAVPVALALLVLLVAGVVTAWPRLLAGVDDRQVTHEIAATSPLSRDVVGVLPTEWPRLDPPPPGSTPYPPEVEENVGGVHVALEELRAAQPEPLRTLLGEPSFSLQSQPAEIAPPPDPVIGRQWLHLSVDPQLADRVTLTDGRWPEVPAPVDPFAGLTDAERMTLSLDEEAALVDAAIAASGPLELVLSAPAAEVLEWEVGTERRFAGNTVPALLTGTYEVDDPGADYWDHNLYSVEPHVVDDLNIGTSATAAAYLDPAWDGRLPPGFPVHVASFRTQMWFPVAVGALTADDVDAAAAQLVRFTTPQPLGEAGELGPAPEVRFASGLGEVLDRVQQQQAVTSTVLTVIAAGPLGVTLAVLLLAARLLVARRRPGLALLSARGGSGWQLRAMLALEGFVLGVPAAAAGALLAVLVLPGRTAPADLAVTGAVAVVPAVMLAASTSPRGLREGRADLGGRSGRWRWVAEVVLLALTAVAVVLLVQRGVVPGTGETDVLLTGVPLLLSAATCVVVLRVYPLPVRALAGVLRRRRGLTSFLGSARAVRDPSGGLVPAVALVIGVSVAMFSAVLGSTIGTGVQATAWQSVGADLRLSGPIIDEDQAAAIAGVQGVAEVATIGDAGTVSVSGERLDLAVADLAAVRDVQADGVGIDRLPADLPTAAGDAVPAVLSAEAVEALGAGVGDTLQAAVGDGVTLEVVGTVERLAGAGTTGDVVVDAAAFTAATERTVLPRIALVDVADGEDPTAVLERVREVEPVALAQNPAGDASGFLSSPMAGGMNAALTVAVVLSLALVVVAVVMTQLVGAPARARLLAVLRTLGLDRRGARGIVAWELVPLAVVSVLAGGLLGVLVPWVVLGRMDLRALTGGEEQPGLVVDPLVVGGVLGGILLVTALAVLVSTVVSSRADVASELRMGEET</sequence>
<dbReference type="RefSeq" id="WP_251839712.1">
    <property type="nucleotide sequence ID" value="NZ_JACSPO010000004.1"/>
</dbReference>
<dbReference type="Pfam" id="PF02687">
    <property type="entry name" value="FtsX"/>
    <property type="match status" value="1"/>
</dbReference>
<evidence type="ECO:0000256" key="2">
    <source>
        <dbReference type="ARBA" id="ARBA00005236"/>
    </source>
</evidence>
<accession>A0ABR8Z2N8</accession>
<dbReference type="PANTHER" id="PTHR30489:SF0">
    <property type="entry name" value="LIPOPROTEIN-RELEASING SYSTEM TRANSMEMBRANE PROTEIN LOLE"/>
    <property type="match status" value="1"/>
</dbReference>
<gene>
    <name evidence="9" type="ORF">H9624_09750</name>
</gene>
<feature type="transmembrane region" description="Helical" evidence="7">
    <location>
        <begin position="476"/>
        <end position="496"/>
    </location>
</feature>
<keyword evidence="6 7" id="KW-0472">Membrane</keyword>
<dbReference type="InterPro" id="IPR003838">
    <property type="entry name" value="ABC3_permease_C"/>
</dbReference>
<evidence type="ECO:0000256" key="7">
    <source>
        <dbReference type="SAM" id="Phobius"/>
    </source>
</evidence>
<proteinExistence type="inferred from homology"/>
<feature type="transmembrane region" description="Helical" evidence="7">
    <location>
        <begin position="562"/>
        <end position="583"/>
    </location>
</feature>
<keyword evidence="10" id="KW-1185">Reference proteome</keyword>
<keyword evidence="5 7" id="KW-1133">Transmembrane helix</keyword>
<dbReference type="PANTHER" id="PTHR30489">
    <property type="entry name" value="LIPOPROTEIN-RELEASING SYSTEM TRANSMEMBRANE PROTEIN LOLE"/>
    <property type="match status" value="1"/>
</dbReference>
<protein>
    <submittedName>
        <fullName evidence="9">ABC transporter permease</fullName>
    </submittedName>
</protein>
<dbReference type="InterPro" id="IPR051447">
    <property type="entry name" value="Lipoprotein-release_system"/>
</dbReference>
<organism evidence="9 10">
    <name type="scientific">Oceanitalea stevensii</name>
    <dbReference type="NCBI Taxonomy" id="2763072"/>
    <lineage>
        <taxon>Bacteria</taxon>
        <taxon>Bacillati</taxon>
        <taxon>Actinomycetota</taxon>
        <taxon>Actinomycetes</taxon>
        <taxon>Micrococcales</taxon>
        <taxon>Bogoriellaceae</taxon>
        <taxon>Georgenia</taxon>
    </lineage>
</organism>
<feature type="transmembrane region" description="Helical" evidence="7">
    <location>
        <begin position="841"/>
        <end position="868"/>
    </location>
</feature>
<evidence type="ECO:0000256" key="3">
    <source>
        <dbReference type="ARBA" id="ARBA00022475"/>
    </source>
</evidence>
<evidence type="ECO:0000256" key="4">
    <source>
        <dbReference type="ARBA" id="ARBA00022692"/>
    </source>
</evidence>
<evidence type="ECO:0000256" key="5">
    <source>
        <dbReference type="ARBA" id="ARBA00022989"/>
    </source>
</evidence>
<evidence type="ECO:0000256" key="1">
    <source>
        <dbReference type="ARBA" id="ARBA00004651"/>
    </source>
</evidence>
<evidence type="ECO:0000313" key="9">
    <source>
        <dbReference type="EMBL" id="MBD8062607.1"/>
    </source>
</evidence>
<evidence type="ECO:0000313" key="10">
    <source>
        <dbReference type="Proteomes" id="UP000661894"/>
    </source>
</evidence>
<feature type="transmembrane region" description="Helical" evidence="7">
    <location>
        <begin position="516"/>
        <end position="541"/>
    </location>
</feature>
<reference evidence="9 10" key="1">
    <citation type="submission" date="2020-08" db="EMBL/GenBank/DDBJ databases">
        <title>A Genomic Blueprint of the Chicken Gut Microbiome.</title>
        <authorList>
            <person name="Gilroy R."/>
            <person name="Ravi A."/>
            <person name="Getino M."/>
            <person name="Pursley I."/>
            <person name="Horton D.L."/>
            <person name="Alikhan N.-F."/>
            <person name="Baker D."/>
            <person name="Gharbi K."/>
            <person name="Hall N."/>
            <person name="Watson M."/>
            <person name="Adriaenssens E.M."/>
            <person name="Foster-Nyarko E."/>
            <person name="Jarju S."/>
            <person name="Secka A."/>
            <person name="Antonio M."/>
            <person name="Oren A."/>
            <person name="Chaudhuri R."/>
            <person name="La Ragione R.M."/>
            <person name="Hildebrand F."/>
            <person name="Pallen M.J."/>
        </authorList>
    </citation>
    <scope>NUCLEOTIDE SEQUENCE [LARGE SCALE GENOMIC DNA]</scope>
    <source>
        <strain evidence="9 10">Sa1BUA1</strain>
    </source>
</reference>
<dbReference type="Proteomes" id="UP000661894">
    <property type="component" value="Unassembled WGS sequence"/>
</dbReference>
<name>A0ABR8Z2N8_9MICO</name>
<comment type="subcellular location">
    <subcellularLocation>
        <location evidence="1">Cell membrane</location>
        <topology evidence="1">Multi-pass membrane protein</topology>
    </subcellularLocation>
</comment>